<evidence type="ECO:0008006" key="6">
    <source>
        <dbReference type="Google" id="ProtNLM"/>
    </source>
</evidence>
<evidence type="ECO:0000256" key="1">
    <source>
        <dbReference type="SAM" id="MobiDB-lite"/>
    </source>
</evidence>
<proteinExistence type="predicted"/>
<dbReference type="AlphaFoldDB" id="A0A9Q8SEI1"/>
<evidence type="ECO:0000259" key="3">
    <source>
        <dbReference type="Pfam" id="PF22301"/>
    </source>
</evidence>
<sequence>MCAGQKSACDANTYHHFSLAPQLSEPETHSQLPEDQAIFSGIRAFFVHEMIQNQPQILDLAESSEPGIMQSPPDPDLEFVLDTTFGRVDVSNLAVPASGACMPDTPPDYPACGDEEYYVASDTESMPLRVSTVVFGYEAKQIILPKHFTLTLILKKTKWRPSTFQKDGYWVETFKFGEDEVPGLVASGLASGEIEFLDNPIAAAKHEAKAKGEEFYASEIDITGPWKKYQVAKFDSPVAVVAVDINRNGLSDIVVCHDYGPFMLECDPKGGWISWLENPGRENLGKEPWKLRMIGRWPAMHRMKAGYFTQKSVMEIVAASVVCGPHDKITPIPIIRFQAPEDVLNATEWQRSIIDDENFTVIHELTVKKFNGPTGLDSIMVSSREGANWLYYEEGSWKRQLLSSGEPKEDRQQPNSLSPGSGDHWGTGCADAGKIGDDPFAYIATLDPFHGTTACVLSKVGRGMKDTQWRRHILDIYGTPNQLMKYGDGPGHYIVCADFDGDGDDEFLLALFGSLDRDKDLESIVPTKGPNPNKGIMYYKAIDVEKGLFAKWKIAEESSARIAIGNFTGSDKLDLISVEYNVPRYYEEPKPVITLHVNKFAKPKPAVTERHIVPTVWDNEGLVYLARPKEVKSQQSFPLIEVANYAISIEIHPLGAKIPVGKKDGIKVLYGSVADIEGTRTALGLPPFPRIAPISSEDKELSADKEKGAIILRIVSLGEPGVWEKAGDVPVKTTFNTKELGLEFPDLKFTKVKDLWWGDNFKGVDFTNMSGFHFRFQDDKSQIAHLQFWTAGHNVNCGVHNHGNDIFQEIHICLSPGTETGGMWRLKEGKEPESAGPDDFDKVPLPRLNEHGGLWYRDSYGDAVRGHNNVVSYPWHKWQGGKGKNVDVWLALEFNPDMAQ</sequence>
<keyword evidence="5" id="KW-1185">Reference proteome</keyword>
<dbReference type="EMBL" id="CP019472">
    <property type="protein sequence ID" value="UQC75750.1"/>
    <property type="molecule type" value="Genomic_DNA"/>
</dbReference>
<dbReference type="Proteomes" id="UP000830671">
    <property type="component" value="Chromosome 10"/>
</dbReference>
<protein>
    <recommendedName>
        <fullName evidence="6">Aldos-2-ulose dehydratase/isomerase (AUDH) Cupin domain-containing protein</fullName>
    </recommendedName>
</protein>
<dbReference type="KEGG" id="clup:CLUP02_17258"/>
<name>A0A9Q8SEI1_9PEZI</name>
<evidence type="ECO:0000259" key="2">
    <source>
        <dbReference type="Pfam" id="PF18637"/>
    </source>
</evidence>
<reference evidence="4" key="1">
    <citation type="journal article" date="2021" name="Mol. Plant Microbe Interact.">
        <title>Complete Genome Sequence of the Plant-Pathogenic Fungus Colletotrichum lupini.</title>
        <authorList>
            <person name="Baroncelli R."/>
            <person name="Pensec F."/>
            <person name="Da Lio D."/>
            <person name="Boufleur T."/>
            <person name="Vicente I."/>
            <person name="Sarrocco S."/>
            <person name="Picot A."/>
            <person name="Baraldi E."/>
            <person name="Sukno S."/>
            <person name="Thon M."/>
            <person name="Le Floch G."/>
        </authorList>
    </citation>
    <scope>NUCLEOTIDE SEQUENCE</scope>
    <source>
        <strain evidence="4">IMI 504893</strain>
    </source>
</reference>
<feature type="domain" description="Aldos-2-ulose dehydratase/isomerase (AUDH) Cupin" evidence="2">
    <location>
        <begin position="611"/>
        <end position="895"/>
    </location>
</feature>
<accession>A0A9Q8SEI1</accession>
<feature type="region of interest" description="Disordered" evidence="1">
    <location>
        <begin position="402"/>
        <end position="424"/>
    </location>
</feature>
<dbReference type="GeneID" id="73351181"/>
<dbReference type="InterPro" id="IPR054583">
    <property type="entry name" value="Beta-prop_AUDH"/>
</dbReference>
<organism evidence="4 5">
    <name type="scientific">Colletotrichum lupini</name>
    <dbReference type="NCBI Taxonomy" id="145971"/>
    <lineage>
        <taxon>Eukaryota</taxon>
        <taxon>Fungi</taxon>
        <taxon>Dikarya</taxon>
        <taxon>Ascomycota</taxon>
        <taxon>Pezizomycotina</taxon>
        <taxon>Sordariomycetes</taxon>
        <taxon>Hypocreomycetidae</taxon>
        <taxon>Glomerellales</taxon>
        <taxon>Glomerellaceae</taxon>
        <taxon>Colletotrichum</taxon>
        <taxon>Colletotrichum acutatum species complex</taxon>
    </lineage>
</organism>
<dbReference type="SUPFAM" id="SSF69318">
    <property type="entry name" value="Integrin alpha N-terminal domain"/>
    <property type="match status" value="1"/>
</dbReference>
<evidence type="ECO:0000313" key="5">
    <source>
        <dbReference type="Proteomes" id="UP000830671"/>
    </source>
</evidence>
<feature type="domain" description="Aldos-2-ulose dehydratase beta-propeller" evidence="3">
    <location>
        <begin position="270"/>
        <end position="459"/>
    </location>
</feature>
<dbReference type="RefSeq" id="XP_049137395.1">
    <property type="nucleotide sequence ID" value="XM_049296171.1"/>
</dbReference>
<dbReference type="Pfam" id="PF18637">
    <property type="entry name" value="AUDH_Cupin"/>
    <property type="match status" value="1"/>
</dbReference>
<evidence type="ECO:0000313" key="4">
    <source>
        <dbReference type="EMBL" id="UQC75750.1"/>
    </source>
</evidence>
<dbReference type="InterPro" id="IPR040887">
    <property type="entry name" value="AUDH_Cupin"/>
</dbReference>
<dbReference type="Gene3D" id="2.60.120.990">
    <property type="match status" value="1"/>
</dbReference>
<gene>
    <name evidence="4" type="ORF">CLUP02_17258</name>
</gene>
<dbReference type="Pfam" id="PF22301">
    <property type="entry name" value="AUDH_beta_propeller"/>
    <property type="match status" value="1"/>
</dbReference>
<dbReference type="InterPro" id="IPR028994">
    <property type="entry name" value="Integrin_alpha_N"/>
</dbReference>